<evidence type="ECO:0000313" key="4">
    <source>
        <dbReference type="Proteomes" id="UP000236959"/>
    </source>
</evidence>
<keyword evidence="1" id="KW-0175">Coiled coil</keyword>
<dbReference type="InterPro" id="IPR036779">
    <property type="entry name" value="LysM_dom_sf"/>
</dbReference>
<gene>
    <name evidence="3" type="ORF">CLV41_106124</name>
</gene>
<reference evidence="3 4" key="1">
    <citation type="submission" date="2018-01" db="EMBL/GenBank/DDBJ databases">
        <title>Genomic Encyclopedia of Archaeal and Bacterial Type Strains, Phase II (KMG-II): from individual species to whole genera.</title>
        <authorList>
            <person name="Goeker M."/>
        </authorList>
    </citation>
    <scope>NUCLEOTIDE SEQUENCE [LARGE SCALE GENOMIC DNA]</scope>
    <source>
        <strain evidence="3 4">DSM 17023</strain>
    </source>
</reference>
<comment type="caution">
    <text evidence="3">The sequence shown here is derived from an EMBL/GenBank/DDBJ whole genome shotgun (WGS) entry which is preliminary data.</text>
</comment>
<dbReference type="RefSeq" id="WP_103223233.1">
    <property type="nucleotide sequence ID" value="NZ_PPCN01000006.1"/>
</dbReference>
<feature type="coiled-coil region" evidence="1">
    <location>
        <begin position="752"/>
        <end position="794"/>
    </location>
</feature>
<evidence type="ECO:0000259" key="2">
    <source>
        <dbReference type="PROSITE" id="PS51782"/>
    </source>
</evidence>
<feature type="domain" description="LysM" evidence="2">
    <location>
        <begin position="36"/>
        <end position="85"/>
    </location>
</feature>
<evidence type="ECO:0000256" key="1">
    <source>
        <dbReference type="SAM" id="Coils"/>
    </source>
</evidence>
<dbReference type="AlphaFoldDB" id="A0A2S3USG7"/>
<dbReference type="Pfam" id="PF01476">
    <property type="entry name" value="LysM"/>
    <property type="match status" value="1"/>
</dbReference>
<dbReference type="EMBL" id="PPCN01000006">
    <property type="protein sequence ID" value="POF30510.1"/>
    <property type="molecule type" value="Genomic_DNA"/>
</dbReference>
<keyword evidence="4" id="KW-1185">Reference proteome</keyword>
<dbReference type="Proteomes" id="UP000236959">
    <property type="component" value="Unassembled WGS sequence"/>
</dbReference>
<evidence type="ECO:0000313" key="3">
    <source>
        <dbReference type="EMBL" id="POF30510.1"/>
    </source>
</evidence>
<accession>A0A2S3USG7</accession>
<dbReference type="CDD" id="cd00118">
    <property type="entry name" value="LysM"/>
    <property type="match status" value="1"/>
</dbReference>
<sequence>MHSSDFFRKMLLTFIAISLIQATFTSFARSAETANQEHKVGFGENLWKLSEKYLLHGVSFPHLAKKNSNVVTHPDLIFPGDVLNIPKCETNFECRDRKNFAAQAGDMQKARSSFGTLIVENGWKTRWKALDVTRKALDHGNATGGWDVSAGINRKAIATLLSTVVGSKLVNRGNGFLSGTEVTVDDIALVPSLASLDALVKITAQKGPLTLNLLMEGAVLVSRIEYASDKKGKEIARIHFLLEPIRVQPIAKLGRLSVSANRFWSRLAPDLARTLLEPEVFETSVDLPAEFTIETGIDSKREEKKTGKDAVLTYSVSAPKTKLRSPIAYTAPIYSGNAIWLMGKLRKEDAKDIEPDSPPKVSQVELRLAVQEQYERLQENLPAELIAFGVDDEEPKIAARLQNRLIADLTGQLATLTPEQREVSFKLISYQGDLSREDWSIDGVARGGARTYIECATCAWATVKMGKPSFQQEIGRVGFNLPVSAVGKLALGIHIDPLIGGGAGTSVGFDVNTGATKVAKVNAEPLIIKDAEGRPSAVLKWNATCENLDLVALSDGKLKFREGWISAPKVGVRIKAPIGPEVLEPILLYDAKPNLLLFPKPQPSGNSRWSRDWWVVTRNVGATTTLFPRVFSVRPDSIFASADLQIQVTPRPMDDFSGDQSQMIANQLIERTNSQRDQIDAVTKDAIKAHARQTGCDTNLEIAVRIGDFEFGPNNEFVKFFRNAWNDVTKGPGPNNEVVKFLNAVGIDRKAQAQFASELKKVQQKLEDARKDLINSVEQNLKGAKRTIDRAADSTKRNGRGCLGHC</sequence>
<organism evidence="3 4">
    <name type="scientific">Roseibium marinum</name>
    <dbReference type="NCBI Taxonomy" id="281252"/>
    <lineage>
        <taxon>Bacteria</taxon>
        <taxon>Pseudomonadati</taxon>
        <taxon>Pseudomonadota</taxon>
        <taxon>Alphaproteobacteria</taxon>
        <taxon>Hyphomicrobiales</taxon>
        <taxon>Stappiaceae</taxon>
        <taxon>Roseibium</taxon>
    </lineage>
</organism>
<dbReference type="Gene3D" id="3.10.350.10">
    <property type="entry name" value="LysM domain"/>
    <property type="match status" value="1"/>
</dbReference>
<protein>
    <submittedName>
        <fullName evidence="3">LysM domain-containing protein</fullName>
    </submittedName>
</protein>
<name>A0A2S3USG7_9HYPH</name>
<dbReference type="InterPro" id="IPR018392">
    <property type="entry name" value="LysM"/>
</dbReference>
<proteinExistence type="predicted"/>
<dbReference type="OrthoDB" id="8253771at2"/>
<dbReference type="PROSITE" id="PS51782">
    <property type="entry name" value="LYSM"/>
    <property type="match status" value="1"/>
</dbReference>